<dbReference type="RefSeq" id="WP_145929592.1">
    <property type="nucleotide sequence ID" value="NZ_CP012886.2"/>
</dbReference>
<reference evidence="2" key="1">
    <citation type="submission" date="2023-06" db="EMBL/GenBank/DDBJ databases">
        <title>Itaconate inhibition of nontuberculous mycobacteria.</title>
        <authorList>
            <person name="Breen P."/>
            <person name="Zimbric M."/>
            <person name="Caverly L."/>
        </authorList>
    </citation>
    <scope>NUCLEOTIDE SEQUENCE</scope>
    <source>
        <strain evidence="2">FLAC1071</strain>
    </source>
</reference>
<keyword evidence="3" id="KW-1185">Reference proteome</keyword>
<sequence>MGKTQKNRHQIGRPVGDSNCHPNQERQGARESRKIRLDGARRICAALLRRAGQMRALDHPGPSRKSGQPVNGRDRVRQYALENGYQLSTPYGLDTFTRPDGRKVEVDYARGGVRIQGIWVNNQLARGSTRNDALAALRGDDEPTAADLQ</sequence>
<gene>
    <name evidence="2" type="ORF">QRB35_22260</name>
</gene>
<feature type="region of interest" description="Disordered" evidence="1">
    <location>
        <begin position="53"/>
        <end position="73"/>
    </location>
</feature>
<evidence type="ECO:0000256" key="1">
    <source>
        <dbReference type="SAM" id="MobiDB-lite"/>
    </source>
</evidence>
<feature type="compositionally biased region" description="Basic residues" evidence="1">
    <location>
        <begin position="1"/>
        <end position="11"/>
    </location>
</feature>
<evidence type="ECO:0000313" key="2">
    <source>
        <dbReference type="EMBL" id="MDM3928738.1"/>
    </source>
</evidence>
<evidence type="ECO:0000313" key="3">
    <source>
        <dbReference type="Proteomes" id="UP001529272"/>
    </source>
</evidence>
<name>A0ABT7P650_MYCIT</name>
<feature type="compositionally biased region" description="Basic and acidic residues" evidence="1">
    <location>
        <begin position="23"/>
        <end position="35"/>
    </location>
</feature>
<dbReference type="EMBL" id="JASZZX010000025">
    <property type="protein sequence ID" value="MDM3928738.1"/>
    <property type="molecule type" value="Genomic_DNA"/>
</dbReference>
<dbReference type="Proteomes" id="UP001529272">
    <property type="component" value="Unassembled WGS sequence"/>
</dbReference>
<feature type="region of interest" description="Disordered" evidence="1">
    <location>
        <begin position="1"/>
        <end position="35"/>
    </location>
</feature>
<comment type="caution">
    <text evidence="2">The sequence shown here is derived from an EMBL/GenBank/DDBJ whole genome shotgun (WGS) entry which is preliminary data.</text>
</comment>
<proteinExistence type="predicted"/>
<organism evidence="2 3">
    <name type="scientific">Mycobacterium intracellulare subsp. chimaera</name>
    <dbReference type="NCBI Taxonomy" id="222805"/>
    <lineage>
        <taxon>Bacteria</taxon>
        <taxon>Bacillati</taxon>
        <taxon>Actinomycetota</taxon>
        <taxon>Actinomycetes</taxon>
        <taxon>Mycobacteriales</taxon>
        <taxon>Mycobacteriaceae</taxon>
        <taxon>Mycobacterium</taxon>
        <taxon>Mycobacterium avium complex (MAC)</taxon>
    </lineage>
</organism>
<protein>
    <submittedName>
        <fullName evidence="2">Uncharacterized protein</fullName>
    </submittedName>
</protein>
<reference evidence="2" key="2">
    <citation type="submission" date="2023-06" db="EMBL/GenBank/DDBJ databases">
        <authorList>
            <person name="Spilker T."/>
        </authorList>
    </citation>
    <scope>NUCLEOTIDE SEQUENCE</scope>
    <source>
        <strain evidence="2">FLAC1071</strain>
    </source>
</reference>
<accession>A0ABT7P650</accession>